<proteinExistence type="predicted"/>
<gene>
    <name evidence="2" type="ORF">LTRI10_LOCUS47866</name>
</gene>
<feature type="compositionally biased region" description="Basic and acidic residues" evidence="1">
    <location>
        <begin position="14"/>
        <end position="29"/>
    </location>
</feature>
<evidence type="ECO:0000313" key="2">
    <source>
        <dbReference type="EMBL" id="CAL1408255.1"/>
    </source>
</evidence>
<sequence>MEEKICKGKRKLKKDREGGASKLVEKSHSPFPWWDKREAVSHYQTTNKAEGKDEQHQEDCRAKKCDGKKGRPQIPPTSLIGALHRAEV</sequence>
<feature type="compositionally biased region" description="Basic and acidic residues" evidence="1">
    <location>
        <begin position="49"/>
        <end position="69"/>
    </location>
</feature>
<dbReference type="AlphaFoldDB" id="A0AAV2GBY8"/>
<accession>A0AAV2GBY8</accession>
<evidence type="ECO:0000256" key="1">
    <source>
        <dbReference type="SAM" id="MobiDB-lite"/>
    </source>
</evidence>
<feature type="region of interest" description="Disordered" evidence="1">
    <location>
        <begin position="44"/>
        <end position="88"/>
    </location>
</feature>
<reference evidence="2 3" key="1">
    <citation type="submission" date="2024-04" db="EMBL/GenBank/DDBJ databases">
        <authorList>
            <person name="Fracassetti M."/>
        </authorList>
    </citation>
    <scope>NUCLEOTIDE SEQUENCE [LARGE SCALE GENOMIC DNA]</scope>
</reference>
<organism evidence="2 3">
    <name type="scientific">Linum trigynum</name>
    <dbReference type="NCBI Taxonomy" id="586398"/>
    <lineage>
        <taxon>Eukaryota</taxon>
        <taxon>Viridiplantae</taxon>
        <taxon>Streptophyta</taxon>
        <taxon>Embryophyta</taxon>
        <taxon>Tracheophyta</taxon>
        <taxon>Spermatophyta</taxon>
        <taxon>Magnoliopsida</taxon>
        <taxon>eudicotyledons</taxon>
        <taxon>Gunneridae</taxon>
        <taxon>Pentapetalae</taxon>
        <taxon>rosids</taxon>
        <taxon>fabids</taxon>
        <taxon>Malpighiales</taxon>
        <taxon>Linaceae</taxon>
        <taxon>Linum</taxon>
    </lineage>
</organism>
<keyword evidence="3" id="KW-1185">Reference proteome</keyword>
<dbReference type="EMBL" id="OZ034821">
    <property type="protein sequence ID" value="CAL1408255.1"/>
    <property type="molecule type" value="Genomic_DNA"/>
</dbReference>
<evidence type="ECO:0000313" key="3">
    <source>
        <dbReference type="Proteomes" id="UP001497516"/>
    </source>
</evidence>
<protein>
    <submittedName>
        <fullName evidence="2">Uncharacterized protein</fullName>
    </submittedName>
</protein>
<dbReference type="Proteomes" id="UP001497516">
    <property type="component" value="Chromosome 8"/>
</dbReference>
<feature type="region of interest" description="Disordered" evidence="1">
    <location>
        <begin position="1"/>
        <end position="29"/>
    </location>
</feature>
<name>A0AAV2GBY8_9ROSI</name>